<evidence type="ECO:0000313" key="2">
    <source>
        <dbReference type="Proteomes" id="UP000008553"/>
    </source>
</evidence>
<dbReference type="AlphaFoldDB" id="Q7R9W2"/>
<feature type="non-terminal residue" evidence="1">
    <location>
        <position position="1"/>
    </location>
</feature>
<gene>
    <name evidence="1" type="ORF">PY06747</name>
</gene>
<accession>Q7R9W2</accession>
<protein>
    <submittedName>
        <fullName evidence="1">Uncharacterized protein</fullName>
    </submittedName>
</protein>
<evidence type="ECO:0000313" key="1">
    <source>
        <dbReference type="EMBL" id="EAA19026.1"/>
    </source>
</evidence>
<comment type="caution">
    <text evidence="1">The sequence shown here is derived from an EMBL/GenBank/DDBJ whole genome shotgun (WGS) entry which is preliminary data.</text>
</comment>
<dbReference type="PaxDb" id="73239-Q7R9W2"/>
<keyword evidence="2" id="KW-1185">Reference proteome</keyword>
<dbReference type="InParanoid" id="Q7R9W2"/>
<name>Q7R9W2_PLAYO</name>
<proteinExistence type="predicted"/>
<dbReference type="EMBL" id="AABL01002331">
    <property type="protein sequence ID" value="EAA19026.1"/>
    <property type="molecule type" value="Genomic_DNA"/>
</dbReference>
<reference evidence="1 2" key="1">
    <citation type="journal article" date="2002" name="Nature">
        <title>Genome sequence and comparative analysis of the model rodent malaria parasite Plasmodium yoelii yoelii.</title>
        <authorList>
            <person name="Carlton J.M."/>
            <person name="Angiuoli S.V."/>
            <person name="Suh B.B."/>
            <person name="Kooij T.W."/>
            <person name="Pertea M."/>
            <person name="Silva J.C."/>
            <person name="Ermolaeva M.D."/>
            <person name="Allen J.E."/>
            <person name="Selengut J.D."/>
            <person name="Koo H.L."/>
            <person name="Peterson J.D."/>
            <person name="Pop M."/>
            <person name="Kosack D.S."/>
            <person name="Shumway M.F."/>
            <person name="Bidwell S.L."/>
            <person name="Shallom S.J."/>
            <person name="van Aken S.E."/>
            <person name="Riedmuller S.B."/>
            <person name="Feldblyum T.V."/>
            <person name="Cho J.K."/>
            <person name="Quackenbush J."/>
            <person name="Sedegah M."/>
            <person name="Shoaibi A."/>
            <person name="Cummings L.M."/>
            <person name="Florens L."/>
            <person name="Yates J.R."/>
            <person name="Raine J.D."/>
            <person name="Sinden R.E."/>
            <person name="Harris M.A."/>
            <person name="Cunningham D.A."/>
            <person name="Preiser P.R."/>
            <person name="Bergman L.W."/>
            <person name="Vaidya A.B."/>
            <person name="van Lin L.H."/>
            <person name="Janse C.J."/>
            <person name="Waters A.P."/>
            <person name="Smith H.O."/>
            <person name="White O.R."/>
            <person name="Salzberg S.L."/>
            <person name="Venter J.C."/>
            <person name="Fraser C.M."/>
            <person name="Hoffman S.L."/>
            <person name="Gardner M.J."/>
            <person name="Carucci D.J."/>
        </authorList>
    </citation>
    <scope>NUCLEOTIDE SEQUENCE [LARGE SCALE GENOMIC DNA]</scope>
    <source>
        <strain evidence="1 2">17XNL</strain>
    </source>
</reference>
<sequence>ITNNRQEQSNHKTKKYVMMVI</sequence>
<organism evidence="1 2">
    <name type="scientific">Plasmodium yoelii yoelii</name>
    <dbReference type="NCBI Taxonomy" id="73239"/>
    <lineage>
        <taxon>Eukaryota</taxon>
        <taxon>Sar</taxon>
        <taxon>Alveolata</taxon>
        <taxon>Apicomplexa</taxon>
        <taxon>Aconoidasida</taxon>
        <taxon>Haemosporida</taxon>
        <taxon>Plasmodiidae</taxon>
        <taxon>Plasmodium</taxon>
        <taxon>Plasmodium (Vinckeia)</taxon>
    </lineage>
</organism>
<dbReference type="Proteomes" id="UP000008553">
    <property type="component" value="Unassembled WGS sequence"/>
</dbReference>